<accession>A0A2N0BC05</accession>
<comment type="caution">
    <text evidence="2">The sequence shown here is derived from an EMBL/GenBank/DDBJ whole genome shotgun (WGS) entry which is preliminary data.</text>
</comment>
<protein>
    <submittedName>
        <fullName evidence="2">Uncharacterized protein</fullName>
    </submittedName>
</protein>
<dbReference type="AlphaFoldDB" id="A0A2N0BC05"/>
<sequence length="82" mass="9322">MGEKVQEKSSLAGNFVGTPRKFPGGLENEEKEGTNFAELVLSAVLNFDFEKEIEFRISRRRERVSVQSFLKSFKVPIQISGR</sequence>
<organism evidence="2">
    <name type="scientific">Leptospira ellisii</name>
    <dbReference type="NCBI Taxonomy" id="2023197"/>
    <lineage>
        <taxon>Bacteria</taxon>
        <taxon>Pseudomonadati</taxon>
        <taxon>Spirochaetota</taxon>
        <taxon>Spirochaetia</taxon>
        <taxon>Leptospirales</taxon>
        <taxon>Leptospiraceae</taxon>
        <taxon>Leptospira</taxon>
    </lineage>
</organism>
<dbReference type="EMBL" id="NPEF01000030">
    <property type="protein sequence ID" value="PJZ94043.1"/>
    <property type="molecule type" value="Genomic_DNA"/>
</dbReference>
<accession>A0A2N0BK51</accession>
<gene>
    <name evidence="2" type="ORF">CH379_04610</name>
</gene>
<name>A0A2N0BC05_9LEPT</name>
<evidence type="ECO:0000256" key="1">
    <source>
        <dbReference type="SAM" id="MobiDB-lite"/>
    </source>
</evidence>
<evidence type="ECO:0000313" key="2">
    <source>
        <dbReference type="EMBL" id="PJZ94043.1"/>
    </source>
</evidence>
<reference evidence="2" key="1">
    <citation type="submission" date="2017-07" db="EMBL/GenBank/DDBJ databases">
        <title>Leptospira spp. isolated from tropical soils.</title>
        <authorList>
            <person name="Thibeaux R."/>
            <person name="Iraola G."/>
            <person name="Ferres I."/>
            <person name="Bierque E."/>
            <person name="Girault D."/>
            <person name="Soupe-Gilbert M.-E."/>
            <person name="Picardeau M."/>
            <person name="Goarant C."/>
        </authorList>
    </citation>
    <scope>NUCLEOTIDE SEQUENCE [LARGE SCALE GENOMIC DNA]</scope>
    <source>
        <strain evidence="2">ATI7-C-A5</strain>
    </source>
</reference>
<proteinExistence type="predicted"/>
<feature type="region of interest" description="Disordered" evidence="1">
    <location>
        <begin position="1"/>
        <end position="28"/>
    </location>
</feature>